<reference evidence="1" key="1">
    <citation type="journal article" date="2015" name="Environ. Microbiol.">
        <title>Plasmids from the gut microbiome of cabbage root fly larvae encode SaxA that catalyses the conversion of the plant toxin 2-phenylethyl isothiocyanate.</title>
        <authorList>
            <person name="Welte C.U."/>
            <person name="de Graaf R.M."/>
            <person name="van den Bosch T.J."/>
            <person name="Op den Camp H.J."/>
            <person name="van Dam N.M."/>
            <person name="Jetten M.S."/>
        </authorList>
    </citation>
    <scope>NUCLEOTIDE SEQUENCE</scope>
    <source>
        <plasmid evidence="1">Drgb1</plasmid>
    </source>
</reference>
<name>A0A0K0MPW1_PECCA</name>
<gene>
    <name evidence="1" type="ORF">pA_00029</name>
</gene>
<keyword evidence="1" id="KW-0614">Plasmid</keyword>
<accession>A0A0K0MPW1</accession>
<geneLocation type="plasmid" evidence="1">
    <name>Drgb1</name>
</geneLocation>
<sequence length="142" mass="15599">MKPEKIKILESAFSAYSGYLFGVEFKNGVSVCELPYIDQQRICAIMKAETLDGENVSTASSLAKNRELKADTALEMEVEAEPVVELKRESEKIDVTYSREELEAIADKGGIAGLRLIGNDLDVREKSIELMIEKILNVAGGA</sequence>
<dbReference type="AlphaFoldDB" id="A0A0K0MPW1"/>
<reference evidence="1" key="2">
    <citation type="submission" date="2015-03" db="EMBL/GenBank/DDBJ databases">
        <authorList>
            <person name="Welte C."/>
            <person name="de Graaf R."/>
            <person name="van den Bosch T.J.M."/>
            <person name="Op den Camp H."/>
            <person name="van Dam N."/>
            <person name="Jetten M."/>
        </authorList>
    </citation>
    <scope>NUCLEOTIDE SEQUENCE</scope>
    <source>
        <plasmid evidence="1">Drgb1</plasmid>
    </source>
</reference>
<dbReference type="EMBL" id="KP942676">
    <property type="protein sequence ID" value="AKG47469.1"/>
    <property type="molecule type" value="Genomic_DNA"/>
</dbReference>
<proteinExistence type="predicted"/>
<evidence type="ECO:0000313" key="1">
    <source>
        <dbReference type="EMBL" id="AKG47469.1"/>
    </source>
</evidence>
<dbReference type="RefSeq" id="WP_181374645.1">
    <property type="nucleotide sequence ID" value="NZ_KP942676.1"/>
</dbReference>
<protein>
    <submittedName>
        <fullName evidence="1">Uncharacterized protein</fullName>
    </submittedName>
</protein>
<organism evidence="1">
    <name type="scientific">Pectobacterium carotovorum</name>
    <name type="common">Erwinia carotovora</name>
    <dbReference type="NCBI Taxonomy" id="554"/>
    <lineage>
        <taxon>Bacteria</taxon>
        <taxon>Pseudomonadati</taxon>
        <taxon>Pseudomonadota</taxon>
        <taxon>Gammaproteobacteria</taxon>
        <taxon>Enterobacterales</taxon>
        <taxon>Pectobacteriaceae</taxon>
        <taxon>Pectobacterium</taxon>
    </lineage>
</organism>